<accession>A0A023DDF6</accession>
<evidence type="ECO:0000256" key="1">
    <source>
        <dbReference type="SAM" id="MobiDB-lite"/>
    </source>
</evidence>
<gene>
    <name evidence="3" type="ORF">GCA01S_013_00740</name>
</gene>
<name>A0A023DDF6_9BACL</name>
<feature type="region of interest" description="Disordered" evidence="1">
    <location>
        <begin position="26"/>
        <end position="55"/>
    </location>
</feature>
<organism evidence="3 4">
    <name type="scientific">Parageobacillus caldoxylosilyticus NBRC 107762</name>
    <dbReference type="NCBI Taxonomy" id="1220594"/>
    <lineage>
        <taxon>Bacteria</taxon>
        <taxon>Bacillati</taxon>
        <taxon>Bacillota</taxon>
        <taxon>Bacilli</taxon>
        <taxon>Bacillales</taxon>
        <taxon>Anoxybacillaceae</taxon>
        <taxon>Saccharococcus</taxon>
    </lineage>
</organism>
<sequence>MKLPKWLRKTLVVAITACTFGLVTPPSSLMAADEPTTDDARSSDWPQGDRGPQTASVAAESAAQALPVTRQQFIEQTMEKAARQSYEKFGRKIAPVIEDEFRDVILPRIEEVIASLAEQYPEEQLQYLAVTENPSGGMGERIFHIYRVDNGEDIIRFHVRREHPPQDGYWFQFHYHTYHDGFQAHYELGKIYWDKNTPPQWRT</sequence>
<keyword evidence="4" id="KW-1185">Reference proteome</keyword>
<evidence type="ECO:0000313" key="3">
    <source>
        <dbReference type="EMBL" id="GAJ39192.1"/>
    </source>
</evidence>
<evidence type="ECO:0000256" key="2">
    <source>
        <dbReference type="SAM" id="SignalP"/>
    </source>
</evidence>
<feature type="chain" id="PRO_5001513283" description="YpjP-like protein" evidence="2">
    <location>
        <begin position="32"/>
        <end position="203"/>
    </location>
</feature>
<evidence type="ECO:0000313" key="4">
    <source>
        <dbReference type="Proteomes" id="UP000023561"/>
    </source>
</evidence>
<comment type="caution">
    <text evidence="3">The sequence shown here is derived from an EMBL/GenBank/DDBJ whole genome shotgun (WGS) entry which is preliminary data.</text>
</comment>
<feature type="signal peptide" evidence="2">
    <location>
        <begin position="1"/>
        <end position="31"/>
    </location>
</feature>
<dbReference type="GeneID" id="301194766"/>
<keyword evidence="2" id="KW-0732">Signal</keyword>
<dbReference type="RefSeq" id="WP_017434149.1">
    <property type="nucleotide sequence ID" value="NZ_BAWO01000013.1"/>
</dbReference>
<dbReference type="Proteomes" id="UP000023561">
    <property type="component" value="Unassembled WGS sequence"/>
</dbReference>
<evidence type="ECO:0008006" key="5">
    <source>
        <dbReference type="Google" id="ProtNLM"/>
    </source>
</evidence>
<dbReference type="OrthoDB" id="2435352at2"/>
<dbReference type="Pfam" id="PF14005">
    <property type="entry name" value="YpjP"/>
    <property type="match status" value="1"/>
</dbReference>
<dbReference type="InterPro" id="IPR025616">
    <property type="entry name" value="YpjP"/>
</dbReference>
<reference evidence="3 4" key="1">
    <citation type="submission" date="2014-04" db="EMBL/GenBank/DDBJ databases">
        <title>Whole genome shotgun sequence of Geobacillus caldoxylosilyticus NBRC 107762.</title>
        <authorList>
            <person name="Hosoyama A."/>
            <person name="Hosoyama Y."/>
            <person name="Katano-Makiyama Y."/>
            <person name="Tsuchikane K."/>
            <person name="Ohji S."/>
            <person name="Ichikawa N."/>
            <person name="Yamazoe A."/>
            <person name="Fujita N."/>
        </authorList>
    </citation>
    <scope>NUCLEOTIDE SEQUENCE [LARGE SCALE GENOMIC DNA]</scope>
    <source>
        <strain evidence="3 4">NBRC 107762</strain>
    </source>
</reference>
<proteinExistence type="predicted"/>
<protein>
    <recommendedName>
        <fullName evidence="5">YpjP-like protein</fullName>
    </recommendedName>
</protein>
<dbReference type="AlphaFoldDB" id="A0A023DDF6"/>
<dbReference type="EMBL" id="BAWO01000013">
    <property type="protein sequence ID" value="GAJ39192.1"/>
    <property type="molecule type" value="Genomic_DNA"/>
</dbReference>